<dbReference type="SUPFAM" id="SSF52172">
    <property type="entry name" value="CheY-like"/>
    <property type="match status" value="1"/>
</dbReference>
<dbReference type="AlphaFoldDB" id="A0A023X8P2"/>
<dbReference type="GO" id="GO:0006355">
    <property type="term" value="P:regulation of DNA-templated transcription"/>
    <property type="evidence" value="ECO:0007669"/>
    <property type="project" value="InterPro"/>
</dbReference>
<dbReference type="PANTHER" id="PTHR43214">
    <property type="entry name" value="TWO-COMPONENT RESPONSE REGULATOR"/>
    <property type="match status" value="1"/>
</dbReference>
<reference evidence="9" key="2">
    <citation type="submission" date="2023-11" db="EMBL/GenBank/DDBJ databases">
        <title>MicrobeMod: A computational toolkit for identifying prokaryotic methylation and restriction-modification with nanopore sequencing.</title>
        <authorList>
            <person name="Crits-Christoph A."/>
            <person name="Kang S.C."/>
            <person name="Lee H."/>
            <person name="Ostrov N."/>
        </authorList>
    </citation>
    <scope>NUCLEOTIDE SEQUENCE</scope>
    <source>
        <strain evidence="9">ATCC 51242</strain>
    </source>
</reference>
<dbReference type="PRINTS" id="PR00038">
    <property type="entry name" value="HTHLUXR"/>
</dbReference>
<evidence type="ECO:0000313" key="10">
    <source>
        <dbReference type="Proteomes" id="UP000025229"/>
    </source>
</evidence>
<keyword evidence="1 5" id="KW-0597">Phosphoprotein</keyword>
<dbReference type="Pfam" id="PF00196">
    <property type="entry name" value="GerE"/>
    <property type="match status" value="1"/>
</dbReference>
<dbReference type="Pfam" id="PF00072">
    <property type="entry name" value="Response_reg"/>
    <property type="match status" value="1"/>
</dbReference>
<evidence type="ECO:0000313" key="8">
    <source>
        <dbReference type="EMBL" id="AHY48414.1"/>
    </source>
</evidence>
<dbReference type="PROSITE" id="PS00622">
    <property type="entry name" value="HTH_LUXR_1"/>
    <property type="match status" value="1"/>
</dbReference>
<dbReference type="SMART" id="SM00448">
    <property type="entry name" value="REC"/>
    <property type="match status" value="1"/>
</dbReference>
<keyword evidence="10" id="KW-1185">Reference proteome</keyword>
<dbReference type="InterPro" id="IPR039420">
    <property type="entry name" value="WalR-like"/>
</dbReference>
<gene>
    <name evidence="8" type="ORF">RradSPS_3131</name>
    <name evidence="9" type="ORF">SIL72_16410</name>
</gene>
<evidence type="ECO:0000259" key="6">
    <source>
        <dbReference type="PROSITE" id="PS50043"/>
    </source>
</evidence>
<dbReference type="GO" id="GO:0003677">
    <property type="term" value="F:DNA binding"/>
    <property type="evidence" value="ECO:0007669"/>
    <property type="project" value="UniProtKB-KW"/>
</dbReference>
<dbReference type="InterPro" id="IPR000792">
    <property type="entry name" value="Tscrpt_reg_LuxR_C"/>
</dbReference>
<dbReference type="InterPro" id="IPR058245">
    <property type="entry name" value="NreC/VraR/RcsB-like_REC"/>
</dbReference>
<evidence type="ECO:0000256" key="4">
    <source>
        <dbReference type="ARBA" id="ARBA00023163"/>
    </source>
</evidence>
<protein>
    <submittedName>
        <fullName evidence="8">Response regulator containing a CheY-like receiver domain and an HTH DNA-binding domain</fullName>
    </submittedName>
    <submittedName>
        <fullName evidence="9">Response regulator transcription factor</fullName>
    </submittedName>
</protein>
<keyword evidence="8" id="KW-0614">Plasmid</keyword>
<dbReference type="Gene3D" id="3.40.50.2300">
    <property type="match status" value="1"/>
</dbReference>
<accession>A0A023X8P2</accession>
<evidence type="ECO:0000256" key="3">
    <source>
        <dbReference type="ARBA" id="ARBA00023125"/>
    </source>
</evidence>
<evidence type="ECO:0000256" key="1">
    <source>
        <dbReference type="ARBA" id="ARBA00022553"/>
    </source>
</evidence>
<dbReference type="eggNOG" id="COG2197">
    <property type="taxonomic scope" value="Bacteria"/>
</dbReference>
<dbReference type="CDD" id="cd06170">
    <property type="entry name" value="LuxR_C_like"/>
    <property type="match status" value="1"/>
</dbReference>
<dbReference type="KEGG" id="rrd:RradSPS_3131"/>
<dbReference type="CDD" id="cd17535">
    <property type="entry name" value="REC_NarL-like"/>
    <property type="match status" value="1"/>
</dbReference>
<dbReference type="PANTHER" id="PTHR43214:SF24">
    <property type="entry name" value="TRANSCRIPTIONAL REGULATORY PROTEIN NARL-RELATED"/>
    <property type="match status" value="1"/>
</dbReference>
<evidence type="ECO:0000256" key="2">
    <source>
        <dbReference type="ARBA" id="ARBA00023015"/>
    </source>
</evidence>
<dbReference type="GO" id="GO:0000160">
    <property type="term" value="P:phosphorelay signal transduction system"/>
    <property type="evidence" value="ECO:0007669"/>
    <property type="project" value="InterPro"/>
</dbReference>
<dbReference type="InterPro" id="IPR016032">
    <property type="entry name" value="Sig_transdc_resp-reg_C-effctor"/>
</dbReference>
<evidence type="ECO:0000256" key="5">
    <source>
        <dbReference type="PROSITE-ProRule" id="PRU00169"/>
    </source>
</evidence>
<dbReference type="OrthoDB" id="9808843at2"/>
<keyword evidence="2" id="KW-0805">Transcription regulation</keyword>
<feature type="domain" description="HTH luxR-type" evidence="6">
    <location>
        <begin position="150"/>
        <end position="215"/>
    </location>
</feature>
<geneLocation type="plasmid" evidence="8">
    <name>3</name>
</geneLocation>
<name>A0A023X8P2_RUBRA</name>
<evidence type="ECO:0000313" key="9">
    <source>
        <dbReference type="EMBL" id="MDX5895614.1"/>
    </source>
</evidence>
<dbReference type="Proteomes" id="UP001281130">
    <property type="component" value="Unassembled WGS sequence"/>
</dbReference>
<feature type="modified residue" description="4-aspartylphosphate" evidence="5">
    <location>
        <position position="63"/>
    </location>
</feature>
<dbReference type="Proteomes" id="UP000025229">
    <property type="component" value="Plasmid 3"/>
</dbReference>
<keyword evidence="4" id="KW-0804">Transcription</keyword>
<dbReference type="EMBL" id="JAWXXX010000004">
    <property type="protein sequence ID" value="MDX5895614.1"/>
    <property type="molecule type" value="Genomic_DNA"/>
</dbReference>
<dbReference type="InterPro" id="IPR001789">
    <property type="entry name" value="Sig_transdc_resp-reg_receiver"/>
</dbReference>
<keyword evidence="3 8" id="KW-0238">DNA-binding</keyword>
<dbReference type="SUPFAM" id="SSF46894">
    <property type="entry name" value="C-terminal effector domain of the bipartite response regulators"/>
    <property type="match status" value="1"/>
</dbReference>
<dbReference type="InterPro" id="IPR011006">
    <property type="entry name" value="CheY-like_superfamily"/>
</dbReference>
<feature type="domain" description="Response regulatory" evidence="7">
    <location>
        <begin position="12"/>
        <end position="132"/>
    </location>
</feature>
<dbReference type="PROSITE" id="PS50110">
    <property type="entry name" value="RESPONSE_REGULATORY"/>
    <property type="match status" value="1"/>
</dbReference>
<reference evidence="8 10" key="1">
    <citation type="submission" date="2014-03" db="EMBL/GenBank/DDBJ databases">
        <title>Complete genome sequence of the Radio-Resistant Rubrobacter radiotolerans RSPS-4.</title>
        <authorList>
            <person name="Egas C.C."/>
            <person name="Barroso C.C."/>
            <person name="Froufe H.J.C."/>
            <person name="Pacheco J.J."/>
            <person name="Albuquerque L.L."/>
            <person name="da Costa M.M.S."/>
        </authorList>
    </citation>
    <scope>NUCLEOTIDE SEQUENCE [LARGE SCALE GENOMIC DNA]</scope>
    <source>
        <strain evidence="8 10">RSPS-4</strain>
        <plasmid evidence="8 10">3</plasmid>
    </source>
</reference>
<dbReference type="PROSITE" id="PS50043">
    <property type="entry name" value="HTH_LUXR_2"/>
    <property type="match status" value="1"/>
</dbReference>
<dbReference type="EMBL" id="CP007517">
    <property type="protein sequence ID" value="AHY48414.1"/>
    <property type="molecule type" value="Genomic_DNA"/>
</dbReference>
<sequence length="220" mass="23532">MACASESEGLLRVVVTDDDPVTRVGIRYTLEASPEIEVVAEASTGREAVRLAERLRPDVVTLDLSMPEMDGRTAATEIKREAEESSHQVGVLVMTSYGAAPDFHGAMEAGADGYILKSSSFEELIRAVKTVATGASYLSRDVAPLARGETRSPRPRLTEAQRETLELAASGLTVDGIARACHVSPATVKYRLTNVYRKLGAANRAEAISLAHEHGLLDGP</sequence>
<dbReference type="RefSeq" id="WP_143533737.1">
    <property type="nucleotide sequence ID" value="NZ_CP007517.1"/>
</dbReference>
<dbReference type="HOGENOM" id="CLU_000445_90_8_11"/>
<dbReference type="SMART" id="SM00421">
    <property type="entry name" value="HTH_LUXR"/>
    <property type="match status" value="1"/>
</dbReference>
<evidence type="ECO:0000259" key="7">
    <source>
        <dbReference type="PROSITE" id="PS50110"/>
    </source>
</evidence>
<organism evidence="8 10">
    <name type="scientific">Rubrobacter radiotolerans</name>
    <name type="common">Arthrobacter radiotolerans</name>
    <dbReference type="NCBI Taxonomy" id="42256"/>
    <lineage>
        <taxon>Bacteria</taxon>
        <taxon>Bacillati</taxon>
        <taxon>Actinomycetota</taxon>
        <taxon>Rubrobacteria</taxon>
        <taxon>Rubrobacterales</taxon>
        <taxon>Rubrobacteraceae</taxon>
        <taxon>Rubrobacter</taxon>
    </lineage>
</organism>
<proteinExistence type="predicted"/>